<evidence type="ECO:0000256" key="2">
    <source>
        <dbReference type="SAM" id="SignalP"/>
    </source>
</evidence>
<feature type="compositionally biased region" description="Polar residues" evidence="1">
    <location>
        <begin position="96"/>
        <end position="110"/>
    </location>
</feature>
<evidence type="ECO:0000313" key="3">
    <source>
        <dbReference type="EnsemblMetazoa" id="PPA25812.1"/>
    </source>
</evidence>
<feature type="signal peptide" evidence="2">
    <location>
        <begin position="1"/>
        <end position="19"/>
    </location>
</feature>
<proteinExistence type="predicted"/>
<organism evidence="3 4">
    <name type="scientific">Pristionchus pacificus</name>
    <name type="common">Parasitic nematode worm</name>
    <dbReference type="NCBI Taxonomy" id="54126"/>
    <lineage>
        <taxon>Eukaryota</taxon>
        <taxon>Metazoa</taxon>
        <taxon>Ecdysozoa</taxon>
        <taxon>Nematoda</taxon>
        <taxon>Chromadorea</taxon>
        <taxon>Rhabditida</taxon>
        <taxon>Rhabditina</taxon>
        <taxon>Diplogasteromorpha</taxon>
        <taxon>Diplogasteroidea</taxon>
        <taxon>Neodiplogasteridae</taxon>
        <taxon>Pristionchus</taxon>
    </lineage>
</organism>
<feature type="chain" id="PRO_5043388653" evidence="2">
    <location>
        <begin position="20"/>
        <end position="151"/>
    </location>
</feature>
<gene>
    <name evidence="3" type="primary">WBGene00115366</name>
</gene>
<dbReference type="EnsemblMetazoa" id="PPA25812.1">
    <property type="protein sequence ID" value="PPA25812.1"/>
    <property type="gene ID" value="WBGene00115366"/>
</dbReference>
<name>A0A2A6BJ24_PRIPA</name>
<sequence>MELSSIWLLLLILIPVADTCIPTKTPEPGIPATPKPETCPALPKYPVADCTTDPGTQGFVCAEAMITSTSVTCAAPGSSVYQDHFLNKSSRKAEQHTSQNRPDYGSRSANDNARLAAPLMCVGTEWTDQDGNTFIDFAGVSSAPVACVKTP</sequence>
<keyword evidence="4" id="KW-1185">Reference proteome</keyword>
<protein>
    <submittedName>
        <fullName evidence="3">Uncharacterized protein</fullName>
    </submittedName>
</protein>
<accession>A0A8R1UHQ3</accession>
<reference evidence="3" key="2">
    <citation type="submission" date="2022-06" db="UniProtKB">
        <authorList>
            <consortium name="EnsemblMetazoa"/>
        </authorList>
    </citation>
    <scope>IDENTIFICATION</scope>
    <source>
        <strain evidence="3">PS312</strain>
    </source>
</reference>
<dbReference type="AlphaFoldDB" id="A0A2A6BJ24"/>
<feature type="region of interest" description="Disordered" evidence="1">
    <location>
        <begin position="89"/>
        <end position="110"/>
    </location>
</feature>
<accession>A0A2A6BJ24</accession>
<evidence type="ECO:0000313" key="4">
    <source>
        <dbReference type="Proteomes" id="UP000005239"/>
    </source>
</evidence>
<dbReference type="Proteomes" id="UP000005239">
    <property type="component" value="Unassembled WGS sequence"/>
</dbReference>
<keyword evidence="2" id="KW-0732">Signal</keyword>
<reference evidence="4" key="1">
    <citation type="journal article" date="2008" name="Nat. Genet.">
        <title>The Pristionchus pacificus genome provides a unique perspective on nematode lifestyle and parasitism.</title>
        <authorList>
            <person name="Dieterich C."/>
            <person name="Clifton S.W."/>
            <person name="Schuster L.N."/>
            <person name="Chinwalla A."/>
            <person name="Delehaunty K."/>
            <person name="Dinkelacker I."/>
            <person name="Fulton L."/>
            <person name="Fulton R."/>
            <person name="Godfrey J."/>
            <person name="Minx P."/>
            <person name="Mitreva M."/>
            <person name="Roeseler W."/>
            <person name="Tian H."/>
            <person name="Witte H."/>
            <person name="Yang S.P."/>
            <person name="Wilson R.K."/>
            <person name="Sommer R.J."/>
        </authorList>
    </citation>
    <scope>NUCLEOTIDE SEQUENCE [LARGE SCALE GENOMIC DNA]</scope>
    <source>
        <strain evidence="4">PS312</strain>
    </source>
</reference>
<evidence type="ECO:0000256" key="1">
    <source>
        <dbReference type="SAM" id="MobiDB-lite"/>
    </source>
</evidence>